<keyword evidence="2" id="KW-1185">Reference proteome</keyword>
<dbReference type="KEGG" id="chyd:H4K34_04180"/>
<reference evidence="1 2" key="1">
    <citation type="submission" date="2020-08" db="EMBL/GenBank/DDBJ databases">
        <title>Croceimicrobium hydrocarbonivorans gen. nov., sp. nov., a novel marine bacterium isolated from a bacterial consortium that degrades polyethylene terephthalate.</title>
        <authorList>
            <person name="Liu R."/>
        </authorList>
    </citation>
    <scope>NUCLEOTIDE SEQUENCE [LARGE SCALE GENOMIC DNA]</scope>
    <source>
        <strain evidence="1 2">A20-9</strain>
    </source>
</reference>
<protein>
    <submittedName>
        <fullName evidence="1">Uncharacterized protein</fullName>
    </submittedName>
</protein>
<evidence type="ECO:0000313" key="2">
    <source>
        <dbReference type="Proteomes" id="UP000516305"/>
    </source>
</evidence>
<dbReference type="Proteomes" id="UP000516305">
    <property type="component" value="Chromosome"/>
</dbReference>
<dbReference type="EMBL" id="CP060139">
    <property type="protein sequence ID" value="QNR25053.1"/>
    <property type="molecule type" value="Genomic_DNA"/>
</dbReference>
<gene>
    <name evidence="1" type="ORF">H4K34_04180</name>
</gene>
<evidence type="ECO:0000313" key="1">
    <source>
        <dbReference type="EMBL" id="QNR25053.1"/>
    </source>
</evidence>
<proteinExistence type="predicted"/>
<name>A0A7H0VH55_9FLAO</name>
<sequence>MGRSILLGLFLFLGQLQAQDSLSLDDLAKLGRITLESPMFAERDSANQRFLKGLQAFLSVEGNYLTALPQITNMLRLESPDKRFAIYTWQRPDADGVYQRFGLVAGEFKGETKVTVLEDQLEQIPELQFDRCKPEEWPGAIYYAIRPMKGEKEKYLLLGLAMGKELNRKVIEIIEVGKRGKVSFGSRNFKVDEWMDKTLRKPPLRLVLTYNAKYSATVRWNENAEMIIMDHLGPPEPKMKGLYQMYGPDFSYDALYWEDGWWHLKSGVSFNTGQVIEIKPPSQPTDLPKREQ</sequence>
<organism evidence="1 2">
    <name type="scientific">Croceimicrobium hydrocarbonivorans</name>
    <dbReference type="NCBI Taxonomy" id="2761580"/>
    <lineage>
        <taxon>Bacteria</taxon>
        <taxon>Pseudomonadati</taxon>
        <taxon>Bacteroidota</taxon>
        <taxon>Flavobacteriia</taxon>
        <taxon>Flavobacteriales</taxon>
        <taxon>Owenweeksiaceae</taxon>
        <taxon>Croceimicrobium</taxon>
    </lineage>
</organism>
<accession>A0A7H0VH55</accession>
<dbReference type="RefSeq" id="WP_210759578.1">
    <property type="nucleotide sequence ID" value="NZ_CP060139.1"/>
</dbReference>
<dbReference type="AlphaFoldDB" id="A0A7H0VH55"/>